<reference evidence="1" key="1">
    <citation type="submission" date="2014-11" db="EMBL/GenBank/DDBJ databases">
        <authorList>
            <person name="Amaro Gonzalez C."/>
        </authorList>
    </citation>
    <scope>NUCLEOTIDE SEQUENCE</scope>
</reference>
<organism evidence="1">
    <name type="scientific">Anguilla anguilla</name>
    <name type="common">European freshwater eel</name>
    <name type="synonym">Muraena anguilla</name>
    <dbReference type="NCBI Taxonomy" id="7936"/>
    <lineage>
        <taxon>Eukaryota</taxon>
        <taxon>Metazoa</taxon>
        <taxon>Chordata</taxon>
        <taxon>Craniata</taxon>
        <taxon>Vertebrata</taxon>
        <taxon>Euteleostomi</taxon>
        <taxon>Actinopterygii</taxon>
        <taxon>Neopterygii</taxon>
        <taxon>Teleostei</taxon>
        <taxon>Anguilliformes</taxon>
        <taxon>Anguillidae</taxon>
        <taxon>Anguilla</taxon>
    </lineage>
</organism>
<evidence type="ECO:0000313" key="1">
    <source>
        <dbReference type="EMBL" id="JAH61241.1"/>
    </source>
</evidence>
<proteinExistence type="predicted"/>
<reference evidence="1" key="2">
    <citation type="journal article" date="2015" name="Fish Shellfish Immunol.">
        <title>Early steps in the European eel (Anguilla anguilla)-Vibrio vulnificus interaction in the gills: Role of the RtxA13 toxin.</title>
        <authorList>
            <person name="Callol A."/>
            <person name="Pajuelo D."/>
            <person name="Ebbesson L."/>
            <person name="Teles M."/>
            <person name="MacKenzie S."/>
            <person name="Amaro C."/>
        </authorList>
    </citation>
    <scope>NUCLEOTIDE SEQUENCE</scope>
</reference>
<dbReference type="EMBL" id="GBXM01047336">
    <property type="protein sequence ID" value="JAH61241.1"/>
    <property type="molecule type" value="Transcribed_RNA"/>
</dbReference>
<protein>
    <submittedName>
        <fullName evidence="1">Uncharacterized protein</fullName>
    </submittedName>
</protein>
<accession>A0A0E9U613</accession>
<dbReference type="AlphaFoldDB" id="A0A0E9U613"/>
<name>A0A0E9U613_ANGAN</name>
<sequence>MCNKISLGLGAQSYWLGLGVKSAVFTGDLLQI</sequence>